<dbReference type="InterPro" id="IPR017516">
    <property type="entry name" value="AbrB_dup"/>
</dbReference>
<evidence type="ECO:0000313" key="3">
    <source>
        <dbReference type="Proteomes" id="UP000276128"/>
    </source>
</evidence>
<dbReference type="OrthoDB" id="5460360at2"/>
<name>A0A430J4X6_9BACL</name>
<evidence type="ECO:0000313" key="2">
    <source>
        <dbReference type="EMBL" id="RTE02565.1"/>
    </source>
</evidence>
<sequence length="368" mass="38979">MSPRIQQAVKVLTSLATALIGGYVFRLLHIPIPWMLGPMIAVLIGSSIFKDRYRWPGQFRNVALGIVGYTIGLSLTAAALHQMAIQLPSMIGMTVLLMLLCGSLAYLVSKLSGVNFKTSLLGSIPGGLTQMVILAEETEGINLTIVTITQVIRLMMIVVCVPLLVFSPIMGNHRSGVADAAISAASSATWSGLFPNILLFAAVSAACVLLGDRIKFPTAFFLGPALGTAALQLLGVHGPPLPSLLICAAQVMIGVNVGLMLKPGQLDRKLQTISLAVVSGLLLVIGSFGLSALFASFQPVTQSTALLSLAPGGMDQMGIIAHEIGADLSIVAGYQVFRTFFIFFAVPPLLRLFFKYSTSQRAPRKKAT</sequence>
<dbReference type="AlphaFoldDB" id="A0A430J4X6"/>
<dbReference type="GO" id="GO:0016020">
    <property type="term" value="C:membrane"/>
    <property type="evidence" value="ECO:0007669"/>
    <property type="project" value="InterPro"/>
</dbReference>
<dbReference type="Proteomes" id="UP000276128">
    <property type="component" value="Unassembled WGS sequence"/>
</dbReference>
<dbReference type="Pfam" id="PF05145">
    <property type="entry name" value="AbrB"/>
    <property type="match status" value="1"/>
</dbReference>
<gene>
    <name evidence="2" type="ORF">EJQ19_29205</name>
</gene>
<feature type="transmembrane region" description="Helical" evidence="1">
    <location>
        <begin position="31"/>
        <end position="49"/>
    </location>
</feature>
<reference evidence="2 3" key="1">
    <citation type="submission" date="2018-12" db="EMBL/GenBank/DDBJ databases">
        <title>Bacillus ochoae sp. nov., Paenibacillus whitsoniae sp. nov., Paenibacillus spiritus sp. nov. Isolated from the Mars Exploration Rover during spacecraft assembly.</title>
        <authorList>
            <person name="Seuylemezian A."/>
            <person name="Vaishampayan P."/>
        </authorList>
    </citation>
    <scope>NUCLEOTIDE SEQUENCE [LARGE SCALE GENOMIC DNA]</scope>
    <source>
        <strain evidence="2 3">MER 54</strain>
    </source>
</reference>
<dbReference type="InterPro" id="IPR007820">
    <property type="entry name" value="AbrB_fam"/>
</dbReference>
<proteinExistence type="predicted"/>
<comment type="caution">
    <text evidence="2">The sequence shown here is derived from an EMBL/GenBank/DDBJ whole genome shotgun (WGS) entry which is preliminary data.</text>
</comment>
<feature type="transmembrane region" description="Helical" evidence="1">
    <location>
        <begin position="241"/>
        <end position="261"/>
    </location>
</feature>
<feature type="transmembrane region" description="Helical" evidence="1">
    <location>
        <begin position="151"/>
        <end position="170"/>
    </location>
</feature>
<keyword evidence="1" id="KW-1133">Transmembrane helix</keyword>
<dbReference type="PANTHER" id="PTHR38457">
    <property type="entry name" value="REGULATOR ABRB-RELATED"/>
    <property type="match status" value="1"/>
</dbReference>
<feature type="transmembrane region" description="Helical" evidence="1">
    <location>
        <begin position="190"/>
        <end position="211"/>
    </location>
</feature>
<evidence type="ECO:0000256" key="1">
    <source>
        <dbReference type="SAM" id="Phobius"/>
    </source>
</evidence>
<dbReference type="EMBL" id="RXHU01000115">
    <property type="protein sequence ID" value="RTE02565.1"/>
    <property type="molecule type" value="Genomic_DNA"/>
</dbReference>
<dbReference type="NCBIfam" id="TIGR03082">
    <property type="entry name" value="Gneg_AbrB_dup"/>
    <property type="match status" value="2"/>
</dbReference>
<keyword evidence="3" id="KW-1185">Reference proteome</keyword>
<dbReference type="GO" id="GO:0010468">
    <property type="term" value="P:regulation of gene expression"/>
    <property type="evidence" value="ECO:0007669"/>
    <property type="project" value="InterPro"/>
</dbReference>
<feature type="transmembrane region" description="Helical" evidence="1">
    <location>
        <begin position="7"/>
        <end position="25"/>
    </location>
</feature>
<feature type="transmembrane region" description="Helical" evidence="1">
    <location>
        <begin position="87"/>
        <end position="108"/>
    </location>
</feature>
<protein>
    <submittedName>
        <fullName evidence="2">AbrB family transcriptional regulator</fullName>
    </submittedName>
</protein>
<dbReference type="PANTHER" id="PTHR38457:SF1">
    <property type="entry name" value="REGULATOR ABRB-RELATED"/>
    <property type="match status" value="1"/>
</dbReference>
<keyword evidence="1" id="KW-0812">Transmembrane</keyword>
<feature type="transmembrane region" description="Helical" evidence="1">
    <location>
        <begin position="273"/>
        <end position="297"/>
    </location>
</feature>
<feature type="transmembrane region" description="Helical" evidence="1">
    <location>
        <begin position="336"/>
        <end position="354"/>
    </location>
</feature>
<feature type="transmembrane region" description="Helical" evidence="1">
    <location>
        <begin position="61"/>
        <end position="81"/>
    </location>
</feature>
<dbReference type="PIRSF" id="PIRSF038991">
    <property type="entry name" value="Protein_AbrB"/>
    <property type="match status" value="1"/>
</dbReference>
<organism evidence="2 3">
    <name type="scientific">Paenibacillus whitsoniae</name>
    <dbReference type="NCBI Taxonomy" id="2496558"/>
    <lineage>
        <taxon>Bacteria</taxon>
        <taxon>Bacillati</taxon>
        <taxon>Bacillota</taxon>
        <taxon>Bacilli</taxon>
        <taxon>Bacillales</taxon>
        <taxon>Paenibacillaceae</taxon>
        <taxon>Paenibacillus</taxon>
    </lineage>
</organism>
<keyword evidence="1" id="KW-0472">Membrane</keyword>
<dbReference type="RefSeq" id="WP_126144764.1">
    <property type="nucleotide sequence ID" value="NZ_RXHU01000115.1"/>
</dbReference>
<accession>A0A430J4X6</accession>
<feature type="transmembrane region" description="Helical" evidence="1">
    <location>
        <begin position="218"/>
        <end position="235"/>
    </location>
</feature>